<evidence type="ECO:0000256" key="2">
    <source>
        <dbReference type="ARBA" id="ARBA00008779"/>
    </source>
</evidence>
<dbReference type="InterPro" id="IPR000917">
    <property type="entry name" value="Sulfatase_N"/>
</dbReference>
<dbReference type="Gene3D" id="3.30.1120.10">
    <property type="match status" value="1"/>
</dbReference>
<keyword evidence="6" id="KW-0325">Glycoprotein</keyword>
<feature type="chain" id="PRO_5027938984" evidence="8">
    <location>
        <begin position="23"/>
        <end position="489"/>
    </location>
</feature>
<name>A0A6P4Z121_BRABE</name>
<dbReference type="InterPro" id="IPR017850">
    <property type="entry name" value="Alkaline_phosphatase_core_sf"/>
</dbReference>
<dbReference type="InterPro" id="IPR047115">
    <property type="entry name" value="ARSB"/>
</dbReference>
<dbReference type="PROSITE" id="PS00149">
    <property type="entry name" value="SULFATASE_2"/>
    <property type="match status" value="1"/>
</dbReference>
<evidence type="ECO:0000256" key="8">
    <source>
        <dbReference type="SAM" id="SignalP"/>
    </source>
</evidence>
<keyword evidence="8" id="KW-0732">Signal</keyword>
<dbReference type="Pfam" id="PF00884">
    <property type="entry name" value="Sulfatase"/>
    <property type="match status" value="1"/>
</dbReference>
<evidence type="ECO:0000256" key="3">
    <source>
        <dbReference type="ARBA" id="ARBA00022723"/>
    </source>
</evidence>
<keyword evidence="10" id="KW-1185">Reference proteome</keyword>
<dbReference type="InterPro" id="IPR024607">
    <property type="entry name" value="Sulfatase_CS"/>
</dbReference>
<dbReference type="RefSeq" id="XP_019635275.1">
    <property type="nucleotide sequence ID" value="XM_019779716.1"/>
</dbReference>
<dbReference type="AlphaFoldDB" id="A0A6P4Z121"/>
<accession>A0A6P4Z121</accession>
<keyword evidence="3" id="KW-0479">Metal-binding</keyword>
<evidence type="ECO:0000256" key="1">
    <source>
        <dbReference type="ARBA" id="ARBA00001913"/>
    </source>
</evidence>
<evidence type="ECO:0000256" key="4">
    <source>
        <dbReference type="ARBA" id="ARBA00022801"/>
    </source>
</evidence>
<dbReference type="SUPFAM" id="SSF53649">
    <property type="entry name" value="Alkaline phosphatase-like"/>
    <property type="match status" value="1"/>
</dbReference>
<protein>
    <submittedName>
        <fullName evidence="11">Arylsulfatase B-like isoform X1</fullName>
    </submittedName>
</protein>
<evidence type="ECO:0000313" key="10">
    <source>
        <dbReference type="Proteomes" id="UP000515135"/>
    </source>
</evidence>
<dbReference type="KEGG" id="bbel:109478262"/>
<dbReference type="GO" id="GO:0008484">
    <property type="term" value="F:sulfuric ester hydrolase activity"/>
    <property type="evidence" value="ECO:0007669"/>
    <property type="project" value="InterPro"/>
</dbReference>
<evidence type="ECO:0000256" key="7">
    <source>
        <dbReference type="SAM" id="MobiDB-lite"/>
    </source>
</evidence>
<dbReference type="Gene3D" id="3.40.720.10">
    <property type="entry name" value="Alkaline Phosphatase, subunit A"/>
    <property type="match status" value="1"/>
</dbReference>
<evidence type="ECO:0000313" key="11">
    <source>
        <dbReference type="RefSeq" id="XP_019635275.1"/>
    </source>
</evidence>
<comment type="cofactor">
    <cofactor evidence="1">
        <name>Ca(2+)</name>
        <dbReference type="ChEBI" id="CHEBI:29108"/>
    </cofactor>
</comment>
<keyword evidence="4" id="KW-0378">Hydrolase</keyword>
<comment type="similarity">
    <text evidence="2">Belongs to the sulfatase family.</text>
</comment>
<dbReference type="CDD" id="cd16029">
    <property type="entry name" value="4-S"/>
    <property type="match status" value="1"/>
</dbReference>
<dbReference type="OrthoDB" id="103349at2759"/>
<gene>
    <name evidence="11" type="primary">LOC109478262</name>
</gene>
<feature type="region of interest" description="Disordered" evidence="7">
    <location>
        <begin position="467"/>
        <end position="489"/>
    </location>
</feature>
<dbReference type="GeneID" id="109478262"/>
<dbReference type="PANTHER" id="PTHR10342:SF273">
    <property type="entry name" value="RE14504P"/>
    <property type="match status" value="1"/>
</dbReference>
<dbReference type="GO" id="GO:0046872">
    <property type="term" value="F:metal ion binding"/>
    <property type="evidence" value="ECO:0007669"/>
    <property type="project" value="UniProtKB-KW"/>
</dbReference>
<dbReference type="Proteomes" id="UP000515135">
    <property type="component" value="Unplaced"/>
</dbReference>
<keyword evidence="5" id="KW-0106">Calcium</keyword>
<evidence type="ECO:0000256" key="5">
    <source>
        <dbReference type="ARBA" id="ARBA00022837"/>
    </source>
</evidence>
<feature type="signal peptide" evidence="8">
    <location>
        <begin position="1"/>
        <end position="22"/>
    </location>
</feature>
<dbReference type="PANTHER" id="PTHR10342">
    <property type="entry name" value="ARYLSULFATASE"/>
    <property type="match status" value="1"/>
</dbReference>
<feature type="domain" description="Sulfatase N-terminal" evidence="9">
    <location>
        <begin position="35"/>
        <end position="346"/>
    </location>
</feature>
<proteinExistence type="inferred from homology"/>
<evidence type="ECO:0000259" key="9">
    <source>
        <dbReference type="Pfam" id="PF00884"/>
    </source>
</evidence>
<organism evidence="10 11">
    <name type="scientific">Branchiostoma belcheri</name>
    <name type="common">Amphioxus</name>
    <dbReference type="NCBI Taxonomy" id="7741"/>
    <lineage>
        <taxon>Eukaryota</taxon>
        <taxon>Metazoa</taxon>
        <taxon>Chordata</taxon>
        <taxon>Cephalochordata</taxon>
        <taxon>Leptocardii</taxon>
        <taxon>Amphioxiformes</taxon>
        <taxon>Branchiostomatidae</taxon>
        <taxon>Branchiostoma</taxon>
    </lineage>
</organism>
<reference evidence="11" key="1">
    <citation type="submission" date="2025-08" db="UniProtKB">
        <authorList>
            <consortium name="RefSeq"/>
        </authorList>
    </citation>
    <scope>IDENTIFICATION</scope>
    <source>
        <tissue evidence="11">Gonad</tissue>
    </source>
</reference>
<evidence type="ECO:0000256" key="6">
    <source>
        <dbReference type="ARBA" id="ARBA00023180"/>
    </source>
</evidence>
<sequence length="489" mass="54656">MEPIKLLGNVLLLLSLLQLAASGHPQPGSHNNTKPHIVFIVADDLGWNDVGWHNPDVKTPVLDQLAHKGVIFNQSYVNYVCTPSRTAFMTGYFPYHVGSQHLVFRPDTPSAIPSNFTFLPQKLKELGYSTHMVGKWHLGFCNWKYTPTYRGFDSYYGYYCGAEDYYTHFRSNNKEGGIDFHDNKDPVTDQNGTYSAYLFSGRAVDIVNKHDQNIPLFLYLPFQNVHAPLEVPKRFEDMYINVQDENRRKLLGMVSALDEAVGNVTMAMKKMGLWDNTLVIFTTDNGGMIIQSGNNYPLRGGKTTLWEGGTRGVAFAHGKMLQKTGYTNNEMIHAVDWFPTILAAAGGTADPGIDGVSQLDTIVSGKPSPRTEFVYNIDNIFPTIQGAIRVGDYKLIEGFAGLPDGWYPPPNMTGSRPDNKDPISGTWLFNLKDDPTEHHNLADTMPDKLKEMRAKLDGYRKTLVPAINPKADPKSDPKNWGGVWSPGWC</sequence>